<evidence type="ECO:0000313" key="5">
    <source>
        <dbReference type="Proteomes" id="UP001597151"/>
    </source>
</evidence>
<evidence type="ECO:0000256" key="1">
    <source>
        <dbReference type="ARBA" id="ARBA00007689"/>
    </source>
</evidence>
<evidence type="ECO:0000313" key="4">
    <source>
        <dbReference type="EMBL" id="MFD1194490.1"/>
    </source>
</evidence>
<feature type="region of interest" description="Disordered" evidence="2">
    <location>
        <begin position="37"/>
        <end position="56"/>
    </location>
</feature>
<feature type="compositionally biased region" description="Basic and acidic residues" evidence="2">
    <location>
        <begin position="112"/>
        <end position="125"/>
    </location>
</feature>
<comment type="similarity">
    <text evidence="1">Belongs to the YciI family.</text>
</comment>
<dbReference type="InterPro" id="IPR011008">
    <property type="entry name" value="Dimeric_a/b-barrel"/>
</dbReference>
<gene>
    <name evidence="4" type="ORF">ACFQ3C_07390</name>
</gene>
<organism evidence="4 5">
    <name type="scientific">Seohaeicola saemankumensis</name>
    <dbReference type="NCBI Taxonomy" id="481181"/>
    <lineage>
        <taxon>Bacteria</taxon>
        <taxon>Pseudomonadati</taxon>
        <taxon>Pseudomonadota</taxon>
        <taxon>Alphaproteobacteria</taxon>
        <taxon>Rhodobacterales</taxon>
        <taxon>Roseobacteraceae</taxon>
        <taxon>Seohaeicola</taxon>
    </lineage>
</organism>
<feature type="region of interest" description="Disordered" evidence="2">
    <location>
        <begin position="72"/>
        <end position="125"/>
    </location>
</feature>
<dbReference type="EMBL" id="JBHTKR010000003">
    <property type="protein sequence ID" value="MFD1194490.1"/>
    <property type="molecule type" value="Genomic_DNA"/>
</dbReference>
<evidence type="ECO:0000259" key="3">
    <source>
        <dbReference type="Pfam" id="PF03795"/>
    </source>
</evidence>
<dbReference type="Proteomes" id="UP001597151">
    <property type="component" value="Unassembled WGS sequence"/>
</dbReference>
<evidence type="ECO:0000256" key="2">
    <source>
        <dbReference type="SAM" id="MobiDB-lite"/>
    </source>
</evidence>
<keyword evidence="5" id="KW-1185">Reference proteome</keyword>
<dbReference type="PANTHER" id="PTHR33606:SF3">
    <property type="entry name" value="PROTEIN YCII"/>
    <property type="match status" value="1"/>
</dbReference>
<feature type="compositionally biased region" description="Polar residues" evidence="2">
    <location>
        <begin position="79"/>
        <end position="88"/>
    </location>
</feature>
<feature type="domain" description="YCII-related" evidence="3">
    <location>
        <begin position="132"/>
        <end position="219"/>
    </location>
</feature>
<dbReference type="RefSeq" id="WP_380790030.1">
    <property type="nucleotide sequence ID" value="NZ_JBHTKR010000003.1"/>
</dbReference>
<sequence>MYIRFPLSLRNVDDPLHARGEREIKLLLNAQTNDRSRWKAPACPSSETTAQGDPMLSPVDFDATEHKLKQACDRETRGHSNAVSTLRNTGVPGLDARDDTRRRASGKGGFEPGEKGPMRHGLSKTDRSEQTMHYVIHCLDHAGALDRRLAHYAAHKAYLSNPSVKIVISGPLLADDEETMIGSMFLVDADSLAQVEAFHRNDPFHAAGIWETVSIRPFNKRMDNRA</sequence>
<dbReference type="InterPro" id="IPR005545">
    <property type="entry name" value="YCII"/>
</dbReference>
<proteinExistence type="inferred from homology"/>
<accession>A0ABW3TBD2</accession>
<reference evidence="5" key="1">
    <citation type="journal article" date="2019" name="Int. J. Syst. Evol. Microbiol.">
        <title>The Global Catalogue of Microorganisms (GCM) 10K type strain sequencing project: providing services to taxonomists for standard genome sequencing and annotation.</title>
        <authorList>
            <consortium name="The Broad Institute Genomics Platform"/>
            <consortium name="The Broad Institute Genome Sequencing Center for Infectious Disease"/>
            <person name="Wu L."/>
            <person name="Ma J."/>
        </authorList>
    </citation>
    <scope>NUCLEOTIDE SEQUENCE [LARGE SCALE GENOMIC DNA]</scope>
    <source>
        <strain evidence="5">CCUG 55328</strain>
    </source>
</reference>
<dbReference type="Gene3D" id="3.30.70.1060">
    <property type="entry name" value="Dimeric alpha+beta barrel"/>
    <property type="match status" value="1"/>
</dbReference>
<name>A0ABW3TBD2_9RHOB</name>
<dbReference type="InterPro" id="IPR051807">
    <property type="entry name" value="Sec-metab_biosynth-assoc"/>
</dbReference>
<comment type="caution">
    <text evidence="4">The sequence shown here is derived from an EMBL/GenBank/DDBJ whole genome shotgun (WGS) entry which is preliminary data.</text>
</comment>
<dbReference type="PANTHER" id="PTHR33606">
    <property type="entry name" value="PROTEIN YCII"/>
    <property type="match status" value="1"/>
</dbReference>
<dbReference type="Pfam" id="PF03795">
    <property type="entry name" value="YCII"/>
    <property type="match status" value="1"/>
</dbReference>
<protein>
    <submittedName>
        <fullName evidence="4">YciI family protein</fullName>
    </submittedName>
</protein>
<dbReference type="SUPFAM" id="SSF54909">
    <property type="entry name" value="Dimeric alpha+beta barrel"/>
    <property type="match status" value="1"/>
</dbReference>